<dbReference type="RefSeq" id="WP_006275529.1">
    <property type="nucleotide sequence ID" value="NZ_GL883081.1"/>
</dbReference>
<protein>
    <submittedName>
        <fullName evidence="2">Transcriptional activator SRCAP-like protein</fullName>
    </submittedName>
</protein>
<organism evidence="2 3">
    <name type="scientific">Asticcacaulis biprosthecium C19</name>
    <dbReference type="NCBI Taxonomy" id="715226"/>
    <lineage>
        <taxon>Bacteria</taxon>
        <taxon>Pseudomonadati</taxon>
        <taxon>Pseudomonadota</taxon>
        <taxon>Alphaproteobacteria</taxon>
        <taxon>Caulobacterales</taxon>
        <taxon>Caulobacteraceae</taxon>
        <taxon>Asticcacaulis</taxon>
    </lineage>
</organism>
<evidence type="ECO:0000313" key="3">
    <source>
        <dbReference type="Proteomes" id="UP000006512"/>
    </source>
</evidence>
<feature type="domain" description="DUF6603" evidence="1">
    <location>
        <begin position="711"/>
        <end position="1237"/>
    </location>
</feature>
<keyword evidence="3" id="KW-1185">Reference proteome</keyword>
<name>F4QUA7_9CAUL</name>
<evidence type="ECO:0000313" key="2">
    <source>
        <dbReference type="EMBL" id="EGF89407.1"/>
    </source>
</evidence>
<sequence length="1442" mass="149140">MSLFDLQTILQAQVAANGTIAVSSASVVAAKMAPSAGFDATIQSYLLLPGSLVIKVATPVPAPSGNGRTLEVDGTADFLQLNNVPVQVTFSLGANQTVDVVVVADLPAQWTFADSFPRLKGEPFSSLSFTVPTLILSTSAAQVAWPASSANLTVGRGLNFACVLALSGPLGALQYLISSLTGSATVVLSGTVDTTVPQRLGAVCPAISLVGSLPGSITANTTFDLSVPAVMLQSGQDDRGQTMYWIAFGSTLSLLSGTSRTPLGTFQASLRRSSVINFALQPAAGVITPTEISSLLGIADFTQHLPTYFKPFFKIVGLKGLGATWDLKAGRLIMARAAIETTQPVSIGPVTLTDIVAGCTVMRLAGSTLVSGNLTTKATFLPKVFKGEFDVQVTADTLGAANLGATFSGQVALQDILNALSAPGTPPQLPAALSHLTFENFGLSGAESAGNWTWQLFGGVDDVFSLGLDTGAIDVSLQIYVQSAASLPTYRLAGAVKAGSQFFDAELNLSGDKLLKATWTSAGTPLQLADIAASFGGKLPSLPPDLDLSLVSASFSYDFNDHSLVFGAQSTTYGKVAFISKIRDQGKTRAWFLCLGVDVDFNFADLPLVGQTLNAIAPMAISDVTVILTDLTSISPNEASSFNALVLSRLDATYPTLPVATVTGKFIAHSSLHIGADVFPLTLDMGGAGANLHANLAGANTSSAGTAWIDIQRSFGPVSISRIGVSYRAADQSLWFELDATLAIGPLSVSLDGLGIGSPLKTFKPESSLGGLGVSYIKAPLEIAGGLVNLAPGASYYEFDGGITVGAKQLTLQAVGYYGDKPIPPAITGFPSLFAFGDLSYPFGGPPAFFLTGVALGFGYNSRLRFPTIDEVQTFPFVQVLPTSTVSQTNLFGPNPTPDHILDVMLGTSGQSPAWVTPAEGELWFSAGITFTSFELVNAQALAMVVTGADLAIALVGDARAQFPQQAGGVVTPVYANIELDFDITIAPDQGVFSAQAVLASGTFLIDPACVVTGGFAFFVWYGDNAHAGDFVLSLGGYNRRFTAPDYYPTVPAVGFHWSIDSSITLSGSAYMALTPAALMAGGDLSATYQSGNLKAWFDAQADIIAYWRPFWMDADILVTIGASYRLDLLFTTMTVKVELGCDLEIWGPPTGGHVHVDWYIISFTVPFGADPPANSRPPVTWQDVEAVLPKSGPAGHSSVLSLTRDDGPAGIDGKAQSAGGGQKAVWRVRSSRCAFKVTSPMPSTQLTVGASHSFTGQSFNVCPMNWSAVVANLDIQITDSAKTDVSALFTAEVVEGDVPASLWGRPVSAPQPVPGRATQLLTGRALGVSIGVRAPSLGASVGSVDVAAAMAAKSAGLTGAVLPFDASAAPQGAMASNSGTTIAVIADAATGIASPAAAQARSGILAALSNLGYAPDTRNDPMSAFAASVGQTLAAEPLLVT</sequence>
<dbReference type="Proteomes" id="UP000006512">
    <property type="component" value="Unassembled WGS sequence"/>
</dbReference>
<dbReference type="EMBL" id="GL883081">
    <property type="protein sequence ID" value="EGF89407.1"/>
    <property type="molecule type" value="Genomic_DNA"/>
</dbReference>
<reference evidence="3" key="1">
    <citation type="submission" date="2011-03" db="EMBL/GenBank/DDBJ databases">
        <title>Draft genome sequence of Brevundimonas diminuta.</title>
        <authorList>
            <person name="Brown P.J.B."/>
            <person name="Buechlein A."/>
            <person name="Hemmerich C."/>
            <person name="Brun Y.V."/>
        </authorList>
    </citation>
    <scope>NUCLEOTIDE SEQUENCE [LARGE SCALE GENOMIC DNA]</scope>
    <source>
        <strain evidence="3">C19</strain>
    </source>
</reference>
<evidence type="ECO:0000259" key="1">
    <source>
        <dbReference type="Pfam" id="PF20248"/>
    </source>
</evidence>
<dbReference type="InterPro" id="IPR046538">
    <property type="entry name" value="DUF6603"/>
</dbReference>
<accession>F4QUA7</accession>
<dbReference type="eggNOG" id="ENOG502Z7M5">
    <property type="taxonomic scope" value="Bacteria"/>
</dbReference>
<gene>
    <name evidence="2" type="ORF">ABI_47550</name>
</gene>
<dbReference type="HOGENOM" id="CLU_250451_0_0_5"/>
<dbReference type="Pfam" id="PF20248">
    <property type="entry name" value="DUF6603"/>
    <property type="match status" value="1"/>
</dbReference>
<proteinExistence type="predicted"/>
<dbReference type="STRING" id="715226.ABI_47550"/>
<dbReference type="OrthoDB" id="535891at2"/>